<evidence type="ECO:0000256" key="1">
    <source>
        <dbReference type="ARBA" id="ARBA00022801"/>
    </source>
</evidence>
<dbReference type="Gene3D" id="3.40.50.1820">
    <property type="entry name" value="alpha/beta hydrolase"/>
    <property type="match status" value="1"/>
</dbReference>
<feature type="domain" description="Peptidase S9 prolyl oligopeptidase catalytic" evidence="4">
    <location>
        <begin position="461"/>
        <end position="661"/>
    </location>
</feature>
<dbReference type="Pfam" id="PF00326">
    <property type="entry name" value="Peptidase_S9"/>
    <property type="match status" value="1"/>
</dbReference>
<keyword evidence="1 5" id="KW-0378">Hydrolase</keyword>
<dbReference type="EMBL" id="JBDIME010000023">
    <property type="protein sequence ID" value="MEN2792093.1"/>
    <property type="molecule type" value="Genomic_DNA"/>
</dbReference>
<evidence type="ECO:0000259" key="4">
    <source>
        <dbReference type="Pfam" id="PF00326"/>
    </source>
</evidence>
<dbReference type="InterPro" id="IPR011042">
    <property type="entry name" value="6-blade_b-propeller_TolB-like"/>
</dbReference>
<evidence type="ECO:0000256" key="2">
    <source>
        <dbReference type="ARBA" id="ARBA00022825"/>
    </source>
</evidence>
<accession>A0ABU9Y8G2</accession>
<gene>
    <name evidence="5" type="ORF">ABC974_20860</name>
</gene>
<keyword evidence="2" id="KW-0720">Serine protease</keyword>
<keyword evidence="2" id="KW-0645">Protease</keyword>
<feature type="signal peptide" evidence="3">
    <location>
        <begin position="1"/>
        <end position="29"/>
    </location>
</feature>
<dbReference type="SUPFAM" id="SSF53474">
    <property type="entry name" value="alpha/beta-Hydrolases"/>
    <property type="match status" value="1"/>
</dbReference>
<dbReference type="Pfam" id="PF07676">
    <property type="entry name" value="PD40"/>
    <property type="match status" value="2"/>
</dbReference>
<keyword evidence="3" id="KW-0732">Signal</keyword>
<dbReference type="RefSeq" id="WP_343890161.1">
    <property type="nucleotide sequence ID" value="NZ_BAAAEH010000029.1"/>
</dbReference>
<proteinExistence type="predicted"/>
<feature type="chain" id="PRO_5046670440" evidence="3">
    <location>
        <begin position="30"/>
        <end position="661"/>
    </location>
</feature>
<dbReference type="PANTHER" id="PTHR42776:SF27">
    <property type="entry name" value="DIPEPTIDYL PEPTIDASE FAMILY MEMBER 6"/>
    <property type="match status" value="1"/>
</dbReference>
<dbReference type="InterPro" id="IPR001375">
    <property type="entry name" value="Peptidase_S9_cat"/>
</dbReference>
<evidence type="ECO:0000313" key="6">
    <source>
        <dbReference type="Proteomes" id="UP001419910"/>
    </source>
</evidence>
<dbReference type="InterPro" id="IPR029058">
    <property type="entry name" value="AB_hydrolase_fold"/>
</dbReference>
<keyword evidence="6" id="KW-1185">Reference proteome</keyword>
<evidence type="ECO:0000256" key="3">
    <source>
        <dbReference type="SAM" id="SignalP"/>
    </source>
</evidence>
<reference evidence="5 6" key="1">
    <citation type="submission" date="2024-05" db="EMBL/GenBank/DDBJ databases">
        <authorList>
            <person name="Liu Q."/>
            <person name="Xin Y.-H."/>
        </authorList>
    </citation>
    <scope>NUCLEOTIDE SEQUENCE [LARGE SCALE GENOMIC DNA]</scope>
    <source>
        <strain evidence="5 6">CGMCC 1.10181</strain>
    </source>
</reference>
<dbReference type="Proteomes" id="UP001419910">
    <property type="component" value="Unassembled WGS sequence"/>
</dbReference>
<evidence type="ECO:0000313" key="5">
    <source>
        <dbReference type="EMBL" id="MEN2792093.1"/>
    </source>
</evidence>
<dbReference type="PANTHER" id="PTHR42776">
    <property type="entry name" value="SERINE PEPTIDASE S9 FAMILY MEMBER"/>
    <property type="match status" value="1"/>
</dbReference>
<sequence length="661" mass="71298">MGRRPGLAHSGLLVAAALLLGAASPPPDADAGGPITPADIMKLKDTRSARISPDGKTILFPVQDQISTFGSPHIAIWSVPADGSAPARALIETKGVNSDPTWSPDGKWIAFLSDRGSTSERPLPSQIWLMPASGGTPVQLTSLPSDAGSFAWSPDSRSIALLAADPPTAEEKADLAAKRDSIEVDTVKHLNRLWIVDIASHAAHQPALENLNIGSASWAPDGKRLALNVTDTVSINEYFYHSRVVLFDLTTGAVTPTPLDNVAGPTDWSPDGRTILSEEILQPGFIGLAPRLLDIASGKVTRIAADYPGLLSDTHWSPDGRSILALSFERTRSKLVRLSIDGKASPVAAFDGEAAGYSVSHDGRTIALALSSPDRPADVWVVARGVPKVVTRTNPQVAAWHLGKVQEISWQNSKDGKTIFGVLVTPPGYVRGTPTRMVVQIHGGPEWAWWSGWLGSWHEWAQMLATHGYVVFLPNPRGSDGQGTDFARAVGDDWGGMDYQDVMSGVDALVAQKIADPDRLGIGGWSYGGFMSAWAVTHGDRFKAAVVGAGPTDLTAFSRITDTPDFTLGYFGDVPGHLARYDRSSPARLLSDKVTAAVLVLHGEQDTRVPPTLGLEFYRGLKMLGKQAEMVRYPREPHWFHEPAHQEDIQRRVLDWFDKHL</sequence>
<protein>
    <submittedName>
        <fullName evidence="5">S9 family peptidase</fullName>
        <ecNumber evidence="5">3.4.-.-</ecNumber>
    </submittedName>
</protein>
<dbReference type="Gene3D" id="2.120.10.30">
    <property type="entry name" value="TolB, C-terminal domain"/>
    <property type="match status" value="1"/>
</dbReference>
<name>A0ABU9Y8G2_9SPHN</name>
<dbReference type="EC" id="3.4.-.-" evidence="5"/>
<dbReference type="GO" id="GO:0016787">
    <property type="term" value="F:hydrolase activity"/>
    <property type="evidence" value="ECO:0007669"/>
    <property type="project" value="UniProtKB-KW"/>
</dbReference>
<comment type="caution">
    <text evidence="5">The sequence shown here is derived from an EMBL/GenBank/DDBJ whole genome shotgun (WGS) entry which is preliminary data.</text>
</comment>
<organism evidence="5 6">
    <name type="scientific">Sphingomonas oligophenolica</name>
    <dbReference type="NCBI Taxonomy" id="301154"/>
    <lineage>
        <taxon>Bacteria</taxon>
        <taxon>Pseudomonadati</taxon>
        <taxon>Pseudomonadota</taxon>
        <taxon>Alphaproteobacteria</taxon>
        <taxon>Sphingomonadales</taxon>
        <taxon>Sphingomonadaceae</taxon>
        <taxon>Sphingomonas</taxon>
    </lineage>
</organism>
<dbReference type="SUPFAM" id="SSF82171">
    <property type="entry name" value="DPP6 N-terminal domain-like"/>
    <property type="match status" value="1"/>
</dbReference>
<dbReference type="InterPro" id="IPR011659">
    <property type="entry name" value="WD40"/>
</dbReference>